<evidence type="ECO:0000256" key="1">
    <source>
        <dbReference type="ARBA" id="ARBA00006845"/>
    </source>
</evidence>
<accession>A0A679I2B6</accession>
<reference evidence="4" key="1">
    <citation type="submission" date="2020-01" db="EMBL/GenBank/DDBJ databases">
        <title>Phosphoaccumulans saitamaens gen. nov., sp. nov., a polyphosphate accumulating bacterium isolated from surface river water.</title>
        <authorList>
            <person name="Watanabe K."/>
            <person name="Suda W."/>
        </authorList>
    </citation>
    <scope>NUCLEOTIDE SEQUENCE [LARGE SCALE GENOMIC DNA]</scope>
    <source>
        <strain evidence="4">ICHIAU1</strain>
    </source>
</reference>
<dbReference type="InterPro" id="IPR035905">
    <property type="entry name" value="Barstar-like_sf"/>
</dbReference>
<keyword evidence="4" id="KW-1185">Reference proteome</keyword>
<evidence type="ECO:0000259" key="2">
    <source>
        <dbReference type="Pfam" id="PF01337"/>
    </source>
</evidence>
<dbReference type="Gene3D" id="3.30.370.10">
    <property type="entry name" value="Barstar-like"/>
    <property type="match status" value="1"/>
</dbReference>
<proteinExistence type="inferred from homology"/>
<dbReference type="Proteomes" id="UP000463961">
    <property type="component" value="Chromosome"/>
</dbReference>
<evidence type="ECO:0000313" key="4">
    <source>
        <dbReference type="Proteomes" id="UP000463961"/>
    </source>
</evidence>
<protein>
    <recommendedName>
        <fullName evidence="2">Barstar (barnase inhibitor) domain-containing protein</fullName>
    </recommendedName>
</protein>
<dbReference type="SUPFAM" id="SSF52038">
    <property type="entry name" value="Barstar-related"/>
    <property type="match status" value="1"/>
</dbReference>
<comment type="similarity">
    <text evidence="1">Belongs to the barstar family.</text>
</comment>
<evidence type="ECO:0000313" key="3">
    <source>
        <dbReference type="EMBL" id="BBU68647.1"/>
    </source>
</evidence>
<dbReference type="Pfam" id="PF01337">
    <property type="entry name" value="Barstar"/>
    <property type="match status" value="1"/>
</dbReference>
<sequence>MNPAAFARLLEDFERAGVYHLTPGGMDALAQACAQADLHLIQIPLKETPRMADALAILTQATQCPAHEGAHLDDLAEMLSDFSWLPANGYVLLVEDADNLIASEPSGVQKLLEAFQTACHHWQGQEIPFWAFIGLRGDGVALLPMIG</sequence>
<organism evidence="3 4">
    <name type="scientific">Fluviibacter phosphoraccumulans</name>
    <dbReference type="NCBI Taxonomy" id="1751046"/>
    <lineage>
        <taxon>Bacteria</taxon>
        <taxon>Pseudomonadati</taxon>
        <taxon>Pseudomonadota</taxon>
        <taxon>Betaproteobacteria</taxon>
        <taxon>Rhodocyclales</taxon>
        <taxon>Fluviibacteraceae</taxon>
        <taxon>Fluviibacter</taxon>
    </lineage>
</organism>
<dbReference type="RefSeq" id="WP_162050580.1">
    <property type="nucleotide sequence ID" value="NZ_AP019011.1"/>
</dbReference>
<name>A0A679I2B6_9RHOO</name>
<feature type="domain" description="Barstar (barnase inhibitor)" evidence="2">
    <location>
        <begin position="39"/>
        <end position="133"/>
    </location>
</feature>
<dbReference type="OrthoDB" id="5295683at2"/>
<gene>
    <name evidence="3" type="ORF">ICHIAU1_09300</name>
</gene>
<dbReference type="EMBL" id="AP022345">
    <property type="protein sequence ID" value="BBU68647.1"/>
    <property type="molecule type" value="Genomic_DNA"/>
</dbReference>
<dbReference type="AlphaFoldDB" id="A0A679I2B6"/>
<dbReference type="InterPro" id="IPR000468">
    <property type="entry name" value="Barstar"/>
</dbReference>